<dbReference type="GO" id="GO:0047480">
    <property type="term" value="F:UDP-N-acetylmuramoyl-tripeptide-D-alanyl-D-alanine ligase activity"/>
    <property type="evidence" value="ECO:0007669"/>
    <property type="project" value="UniProtKB-EC"/>
</dbReference>
<evidence type="ECO:0000256" key="5">
    <source>
        <dbReference type="ARBA" id="ARBA00023306"/>
    </source>
</evidence>
<evidence type="ECO:0000256" key="4">
    <source>
        <dbReference type="ARBA" id="ARBA00022840"/>
    </source>
</evidence>
<dbReference type="InterPro" id="IPR005863">
    <property type="entry name" value="UDP-N-AcMur_synth"/>
</dbReference>
<dbReference type="GO" id="GO:0005524">
    <property type="term" value="F:ATP binding"/>
    <property type="evidence" value="ECO:0007669"/>
    <property type="project" value="UniProtKB-KW"/>
</dbReference>
<feature type="domain" description="Mur ligase central" evidence="8">
    <location>
        <begin position="76"/>
        <end position="264"/>
    </location>
</feature>
<dbReference type="Gene3D" id="3.90.190.20">
    <property type="entry name" value="Mur ligase, C-terminal domain"/>
    <property type="match status" value="1"/>
</dbReference>
<comment type="pathway">
    <text evidence="6">Cell wall biogenesis; peptidoglycan biosynthesis.</text>
</comment>
<keyword evidence="5 6" id="KW-0131">Cell cycle</keyword>
<keyword evidence="6" id="KW-0573">Peptidoglycan synthesis</keyword>
<dbReference type="EC" id="6.3.2.10" evidence="6"/>
<evidence type="ECO:0000256" key="3">
    <source>
        <dbReference type="ARBA" id="ARBA00022741"/>
    </source>
</evidence>
<reference evidence="9 10" key="1">
    <citation type="journal article" date="2016" name="Nat. Commun.">
        <title>Thousands of microbial genomes shed light on interconnected biogeochemical processes in an aquifer system.</title>
        <authorList>
            <person name="Anantharaman K."/>
            <person name="Brown C.T."/>
            <person name="Hug L.A."/>
            <person name="Sharon I."/>
            <person name="Castelle C.J."/>
            <person name="Probst A.J."/>
            <person name="Thomas B.C."/>
            <person name="Singh A."/>
            <person name="Wilkins M.J."/>
            <person name="Karaoz U."/>
            <person name="Brodie E.L."/>
            <person name="Williams K.H."/>
            <person name="Hubbard S.S."/>
            <person name="Banfield J.F."/>
        </authorList>
    </citation>
    <scope>NUCLEOTIDE SEQUENCE [LARGE SCALE GENOMIC DNA]</scope>
</reference>
<dbReference type="GO" id="GO:0005737">
    <property type="term" value="C:cytoplasm"/>
    <property type="evidence" value="ECO:0007669"/>
    <property type="project" value="UniProtKB-SubCell"/>
</dbReference>
<dbReference type="GO" id="GO:0071555">
    <property type="term" value="P:cell wall organization"/>
    <property type="evidence" value="ECO:0007669"/>
    <property type="project" value="UniProtKB-KW"/>
</dbReference>
<evidence type="ECO:0000313" key="10">
    <source>
        <dbReference type="Proteomes" id="UP000177082"/>
    </source>
</evidence>
<dbReference type="PANTHER" id="PTHR43024:SF1">
    <property type="entry name" value="UDP-N-ACETYLMURAMOYL-TRIPEPTIDE--D-ALANYL-D-ALANINE LIGASE"/>
    <property type="match status" value="1"/>
</dbReference>
<dbReference type="Gene3D" id="3.40.1190.10">
    <property type="entry name" value="Mur-like, catalytic domain"/>
    <property type="match status" value="1"/>
</dbReference>
<protein>
    <recommendedName>
        <fullName evidence="6">UDP-N-acetylmuramoyl-tripeptide--D-alanyl-D-alanine ligase</fullName>
        <ecNumber evidence="6">6.3.2.10</ecNumber>
    </recommendedName>
</protein>
<dbReference type="SUPFAM" id="SSF53244">
    <property type="entry name" value="MurD-like peptide ligases, peptide-binding domain"/>
    <property type="match status" value="1"/>
</dbReference>
<dbReference type="SUPFAM" id="SSF53623">
    <property type="entry name" value="MurD-like peptide ligases, catalytic domain"/>
    <property type="match status" value="1"/>
</dbReference>
<keyword evidence="1" id="KW-0436">Ligase</keyword>
<dbReference type="InterPro" id="IPR036615">
    <property type="entry name" value="Mur_ligase_C_dom_sf"/>
</dbReference>
<dbReference type="GO" id="GO:0008766">
    <property type="term" value="F:UDP-N-acetylmuramoylalanyl-D-glutamyl-2,6-diaminopimelate-D-alanyl-D-alanine ligase activity"/>
    <property type="evidence" value="ECO:0007669"/>
    <property type="project" value="RHEA"/>
</dbReference>
<dbReference type="InterPro" id="IPR013221">
    <property type="entry name" value="Mur_ligase_cen"/>
</dbReference>
<comment type="catalytic activity">
    <reaction evidence="6">
        <text>D-alanyl-D-alanine + UDP-N-acetyl-alpha-D-muramoyl-L-alanyl-gamma-D-glutamyl-meso-2,6-diaminopimelate + ATP = UDP-N-acetyl-alpha-D-muramoyl-L-alanyl-gamma-D-glutamyl-meso-2,6-diaminopimeloyl-D-alanyl-D-alanine + ADP + phosphate + H(+)</text>
        <dbReference type="Rhea" id="RHEA:28374"/>
        <dbReference type="ChEBI" id="CHEBI:15378"/>
        <dbReference type="ChEBI" id="CHEBI:30616"/>
        <dbReference type="ChEBI" id="CHEBI:43474"/>
        <dbReference type="ChEBI" id="CHEBI:57822"/>
        <dbReference type="ChEBI" id="CHEBI:61386"/>
        <dbReference type="ChEBI" id="CHEBI:83905"/>
        <dbReference type="ChEBI" id="CHEBI:456216"/>
        <dbReference type="EC" id="6.3.2.10"/>
    </reaction>
</comment>
<dbReference type="InterPro" id="IPR051046">
    <property type="entry name" value="MurCDEF_CellWall_CoF430Synth"/>
</dbReference>
<proteinExistence type="predicted"/>
<dbReference type="STRING" id="1802519.A2961_04065"/>
<comment type="function">
    <text evidence="6">Involved in cell wall formation. Catalyzes the final step in the synthesis of UDP-N-acetylmuramoyl-pentapeptide, the precursor of murein.</text>
</comment>
<feature type="domain" description="Mur ligase C-terminal" evidence="7">
    <location>
        <begin position="286"/>
        <end position="413"/>
    </location>
</feature>
<keyword evidence="6" id="KW-0133">Cell shape</keyword>
<evidence type="ECO:0000256" key="1">
    <source>
        <dbReference type="ARBA" id="ARBA00022598"/>
    </source>
</evidence>
<gene>
    <name evidence="9" type="ORF">A2961_04065</name>
</gene>
<keyword evidence="2 6" id="KW-0132">Cell division</keyword>
<sequence length="425" mass="48474">MSEIYINKPNPILKWWMTPKLPSLHIFIPVEKMPKGFKKIVSVYFRNWFVHPIKRRISKYYLIFLKKVFCLKVIGVTGSAGKTTTKEMLASILSLEGKTVASFANIDPVYNIPTTILKCSPKTRFLVLEMGVEYIGEMDFYLWLTTPDIGIITNIYPTHTQFFGDVGGVFREKVKLVKRLDKNGVAILNKQNKFLKNLEGKLDTKIIWFGNGTGVMSSREKITKKYETEFLLIFAQDEEKRVRIRLPLPGFQFIDNALAASAAAFYLGISLYKIKKGLEIYTPAEHRMKAIRHSSGAIILDDSYNNNPMAAKEAIKTFFQVGEGKNKVLVFGDMLELGNWDYKYHKELGEYLSKFSMLDKLICVGKSAAITAKFASSSLGKRRVVSVSDWHEAVHYLQEYLRKNYIILVKGSRSIGLDQLVSQLI</sequence>
<dbReference type="Pfam" id="PF02875">
    <property type="entry name" value="Mur_ligase_C"/>
    <property type="match status" value="1"/>
</dbReference>
<keyword evidence="3" id="KW-0547">Nucleotide-binding</keyword>
<accession>A0A1F8BC25</accession>
<evidence type="ECO:0000259" key="8">
    <source>
        <dbReference type="Pfam" id="PF08245"/>
    </source>
</evidence>
<dbReference type="GO" id="GO:0009252">
    <property type="term" value="P:peptidoglycan biosynthetic process"/>
    <property type="evidence" value="ECO:0007669"/>
    <property type="project" value="UniProtKB-UniPathway"/>
</dbReference>
<dbReference type="Pfam" id="PF08245">
    <property type="entry name" value="Mur_ligase_M"/>
    <property type="match status" value="1"/>
</dbReference>
<evidence type="ECO:0000259" key="7">
    <source>
        <dbReference type="Pfam" id="PF02875"/>
    </source>
</evidence>
<name>A0A1F8BC25_9BACT</name>
<dbReference type="GO" id="GO:0008360">
    <property type="term" value="P:regulation of cell shape"/>
    <property type="evidence" value="ECO:0007669"/>
    <property type="project" value="UniProtKB-KW"/>
</dbReference>
<evidence type="ECO:0000256" key="2">
    <source>
        <dbReference type="ARBA" id="ARBA00022618"/>
    </source>
</evidence>
<dbReference type="NCBIfam" id="TIGR01143">
    <property type="entry name" value="murF"/>
    <property type="match status" value="1"/>
</dbReference>
<dbReference type="GO" id="GO:0051301">
    <property type="term" value="P:cell division"/>
    <property type="evidence" value="ECO:0007669"/>
    <property type="project" value="UniProtKB-KW"/>
</dbReference>
<evidence type="ECO:0000256" key="6">
    <source>
        <dbReference type="RuleBase" id="RU004136"/>
    </source>
</evidence>
<dbReference type="Proteomes" id="UP000177082">
    <property type="component" value="Unassembled WGS sequence"/>
</dbReference>
<keyword evidence="4" id="KW-0067">ATP-binding</keyword>
<dbReference type="PANTHER" id="PTHR43024">
    <property type="entry name" value="UDP-N-ACETYLMURAMOYL-TRIPEPTIDE--D-ALANYL-D-ALANINE LIGASE"/>
    <property type="match status" value="1"/>
</dbReference>
<comment type="subcellular location">
    <subcellularLocation>
        <location evidence="6">Cytoplasm</location>
    </subcellularLocation>
</comment>
<dbReference type="InterPro" id="IPR004101">
    <property type="entry name" value="Mur_ligase_C"/>
</dbReference>
<keyword evidence="6" id="KW-0961">Cell wall biogenesis/degradation</keyword>
<dbReference type="InterPro" id="IPR036565">
    <property type="entry name" value="Mur-like_cat_sf"/>
</dbReference>
<dbReference type="AlphaFoldDB" id="A0A1F8BC25"/>
<organism evidence="9 10">
    <name type="scientific">Candidatus Woesebacteria bacterium RIFCSPLOWO2_01_FULL_39_21</name>
    <dbReference type="NCBI Taxonomy" id="1802519"/>
    <lineage>
        <taxon>Bacteria</taxon>
        <taxon>Candidatus Woeseibacteriota</taxon>
    </lineage>
</organism>
<comment type="caution">
    <text evidence="9">The sequence shown here is derived from an EMBL/GenBank/DDBJ whole genome shotgun (WGS) entry which is preliminary data.</text>
</comment>
<dbReference type="UniPathway" id="UPA00219"/>
<evidence type="ECO:0000313" key="9">
    <source>
        <dbReference type="EMBL" id="OGM61607.1"/>
    </source>
</evidence>
<dbReference type="EMBL" id="MGHF01000035">
    <property type="protein sequence ID" value="OGM61607.1"/>
    <property type="molecule type" value="Genomic_DNA"/>
</dbReference>